<organism evidence="1 2">
    <name type="scientific">Dokdonella fugitiva</name>
    <dbReference type="NCBI Taxonomy" id="328517"/>
    <lineage>
        <taxon>Bacteria</taxon>
        <taxon>Pseudomonadati</taxon>
        <taxon>Pseudomonadota</taxon>
        <taxon>Gammaproteobacteria</taxon>
        <taxon>Lysobacterales</taxon>
        <taxon>Rhodanobacteraceae</taxon>
        <taxon>Dokdonella</taxon>
    </lineage>
</organism>
<reference evidence="1 2" key="1">
    <citation type="submission" date="2020-07" db="EMBL/GenBank/DDBJ databases">
        <title>Genomic Encyclopedia of Type Strains, Phase IV (KMG-V): Genome sequencing to study the core and pangenomes of soil and plant-associated prokaryotes.</title>
        <authorList>
            <person name="Whitman W."/>
        </authorList>
    </citation>
    <scope>NUCLEOTIDE SEQUENCE [LARGE SCALE GENOMIC DNA]</scope>
    <source>
        <strain evidence="1 2">RH2WT43</strain>
    </source>
</reference>
<sequence length="141" mass="16055">MAIPLHFQPSIETVRDYAGDTVRIMKAQYNVDMTSYDPSRLALVDQVMNEWKAGGADVHQVGKSMYAFGAYAGEVLRNTEPARWFKPEPSGDPDSFYDYPFLAVKLLDGRVWRPINLAFSFMGEKEPANFHEAFEVFLKSH</sequence>
<gene>
    <name evidence="1" type="ORF">FHW12_001075</name>
</gene>
<accession>A0A839F3K3</accession>
<evidence type="ECO:0000313" key="2">
    <source>
        <dbReference type="Proteomes" id="UP000550401"/>
    </source>
</evidence>
<protein>
    <submittedName>
        <fullName evidence="1">Uncharacterized protein</fullName>
    </submittedName>
</protein>
<dbReference type="RefSeq" id="WP_182529923.1">
    <property type="nucleotide sequence ID" value="NZ_JACGXL010000001.1"/>
</dbReference>
<dbReference type="AlphaFoldDB" id="A0A839F3K3"/>
<comment type="caution">
    <text evidence="1">The sequence shown here is derived from an EMBL/GenBank/DDBJ whole genome shotgun (WGS) entry which is preliminary data.</text>
</comment>
<proteinExistence type="predicted"/>
<keyword evidence="2" id="KW-1185">Reference proteome</keyword>
<name>A0A839F3K3_9GAMM</name>
<evidence type="ECO:0000313" key="1">
    <source>
        <dbReference type="EMBL" id="MBA8886884.1"/>
    </source>
</evidence>
<dbReference type="Proteomes" id="UP000550401">
    <property type="component" value="Unassembled WGS sequence"/>
</dbReference>
<dbReference type="EMBL" id="JACGXL010000001">
    <property type="protein sequence ID" value="MBA8886884.1"/>
    <property type="molecule type" value="Genomic_DNA"/>
</dbReference>